<sequence>MSKALAKVGTAANAVFRTISKAYKNPNTQDTLVNASVELGTSAAKTALEGGSKKTPPSPPSPPSYMYLNTSAMVEQPQGRYPSQPRPLFPCFFPMVSSQTRRTSFVPTNTDLEPQFPEEDFRGEGGSSFSWKMNGSDVGASKMVLLPRGFPQPVFSNGPKMAFVLQGTGTAGIVVPNGNGVLNERVVRISEADVIAVPSGVVTWWFNDNSDTHLAIVFLGQQRLVNFYLAGPRGVFKGFSAEVVCTSLQLGEAVAALLDSQTTHGGIVKLGPELNMPQPNIINRDGLVFNSFTAVLGEGDSSGDAFFLNSTNLPLLNEVGSGSSIIQLGSGCIYPPTYACATKFQIILVFSGSGNVEVVGPNGDSIINAAVEKGHLFIVPDTSVLSATAGHIGLGWLSILNSPTPRFLTLAGRGSVLKSLSQAVVQAAFNVTTPMERKIRFPGQSH</sequence>
<dbReference type="InterPro" id="IPR050253">
    <property type="entry name" value="Seed_Storage-Functional"/>
</dbReference>
<dbReference type="Proteomes" id="UP000824890">
    <property type="component" value="Unassembled WGS sequence"/>
</dbReference>
<keyword evidence="4" id="KW-1185">Reference proteome</keyword>
<protein>
    <recommendedName>
        <fullName evidence="2">Cupin type-1 domain-containing protein</fullName>
    </recommendedName>
</protein>
<dbReference type="PANTHER" id="PTHR31189:SF62">
    <property type="entry name" value="OS01G0976200 PROTEIN"/>
    <property type="match status" value="1"/>
</dbReference>
<dbReference type="Gene3D" id="2.60.120.10">
    <property type="entry name" value="Jelly Rolls"/>
    <property type="match status" value="2"/>
</dbReference>
<name>A0ABQ7Y7M7_BRANA</name>
<dbReference type="InterPro" id="IPR011051">
    <property type="entry name" value="RmlC_Cupin_sf"/>
</dbReference>
<evidence type="ECO:0000313" key="3">
    <source>
        <dbReference type="EMBL" id="KAH0864204.1"/>
    </source>
</evidence>
<dbReference type="Pfam" id="PF00190">
    <property type="entry name" value="Cupin_1"/>
    <property type="match status" value="2"/>
</dbReference>
<dbReference type="SMART" id="SM00835">
    <property type="entry name" value="Cupin_1"/>
    <property type="match status" value="2"/>
</dbReference>
<proteinExistence type="predicted"/>
<evidence type="ECO:0000259" key="2">
    <source>
        <dbReference type="SMART" id="SM00835"/>
    </source>
</evidence>
<evidence type="ECO:0000313" key="4">
    <source>
        <dbReference type="Proteomes" id="UP000824890"/>
    </source>
</evidence>
<dbReference type="InterPro" id="IPR006045">
    <property type="entry name" value="Cupin_1"/>
</dbReference>
<feature type="domain" description="Cupin type-1" evidence="2">
    <location>
        <begin position="293"/>
        <end position="437"/>
    </location>
</feature>
<feature type="domain" description="Cupin type-1" evidence="2">
    <location>
        <begin position="116"/>
        <end position="256"/>
    </location>
</feature>
<dbReference type="SUPFAM" id="SSF51182">
    <property type="entry name" value="RmlC-like cupins"/>
    <property type="match status" value="1"/>
</dbReference>
<accession>A0ABQ7Y7M7</accession>
<dbReference type="PANTHER" id="PTHR31189">
    <property type="entry name" value="OS03G0336100 PROTEIN-RELATED"/>
    <property type="match status" value="1"/>
</dbReference>
<gene>
    <name evidence="3" type="ORF">HID58_081415</name>
</gene>
<dbReference type="InterPro" id="IPR014710">
    <property type="entry name" value="RmlC-like_jellyroll"/>
</dbReference>
<dbReference type="EMBL" id="JAGKQM010000018">
    <property type="protein sequence ID" value="KAH0864204.1"/>
    <property type="molecule type" value="Genomic_DNA"/>
</dbReference>
<comment type="caution">
    <text evidence="3">The sequence shown here is derived from an EMBL/GenBank/DDBJ whole genome shotgun (WGS) entry which is preliminary data.</text>
</comment>
<reference evidence="3 4" key="1">
    <citation type="submission" date="2021-05" db="EMBL/GenBank/DDBJ databases">
        <title>Genome Assembly of Synthetic Allotetraploid Brassica napus Reveals Homoeologous Exchanges between Subgenomes.</title>
        <authorList>
            <person name="Davis J.T."/>
        </authorList>
    </citation>
    <scope>NUCLEOTIDE SEQUENCE [LARGE SCALE GENOMIC DNA]</scope>
    <source>
        <strain evidence="4">cv. Da-Ae</strain>
        <tissue evidence="3">Seedling</tissue>
    </source>
</reference>
<organism evidence="3 4">
    <name type="scientific">Brassica napus</name>
    <name type="common">Rape</name>
    <dbReference type="NCBI Taxonomy" id="3708"/>
    <lineage>
        <taxon>Eukaryota</taxon>
        <taxon>Viridiplantae</taxon>
        <taxon>Streptophyta</taxon>
        <taxon>Embryophyta</taxon>
        <taxon>Tracheophyta</taxon>
        <taxon>Spermatophyta</taxon>
        <taxon>Magnoliopsida</taxon>
        <taxon>eudicotyledons</taxon>
        <taxon>Gunneridae</taxon>
        <taxon>Pentapetalae</taxon>
        <taxon>rosids</taxon>
        <taxon>malvids</taxon>
        <taxon>Brassicales</taxon>
        <taxon>Brassicaceae</taxon>
        <taxon>Brassiceae</taxon>
        <taxon>Brassica</taxon>
    </lineage>
</organism>
<keyword evidence="1" id="KW-0732">Signal</keyword>
<evidence type="ECO:0000256" key="1">
    <source>
        <dbReference type="ARBA" id="ARBA00022729"/>
    </source>
</evidence>